<feature type="signal peptide" evidence="2">
    <location>
        <begin position="1"/>
        <end position="23"/>
    </location>
</feature>
<keyword evidence="4" id="KW-1185">Reference proteome</keyword>
<keyword evidence="2" id="KW-0732">Signal</keyword>
<evidence type="ECO:0000256" key="1">
    <source>
        <dbReference type="SAM" id="MobiDB-lite"/>
    </source>
</evidence>
<evidence type="ECO:0000256" key="2">
    <source>
        <dbReference type="SAM" id="SignalP"/>
    </source>
</evidence>
<proteinExistence type="predicted"/>
<evidence type="ECO:0000313" key="4">
    <source>
        <dbReference type="Proteomes" id="UP000198607"/>
    </source>
</evidence>
<dbReference type="Proteomes" id="UP000198607">
    <property type="component" value="Unassembled WGS sequence"/>
</dbReference>
<organism evidence="3 4">
    <name type="scientific">Propionivibrio dicarboxylicus</name>
    <dbReference type="NCBI Taxonomy" id="83767"/>
    <lineage>
        <taxon>Bacteria</taxon>
        <taxon>Pseudomonadati</taxon>
        <taxon>Pseudomonadota</taxon>
        <taxon>Betaproteobacteria</taxon>
        <taxon>Rhodocyclales</taxon>
        <taxon>Rhodocyclaceae</taxon>
        <taxon>Propionivibrio</taxon>
    </lineage>
</organism>
<protein>
    <recommendedName>
        <fullName evidence="5">MSHA biogenesis protein MshK</fullName>
    </recommendedName>
</protein>
<evidence type="ECO:0000313" key="3">
    <source>
        <dbReference type="EMBL" id="SDI19302.1"/>
    </source>
</evidence>
<dbReference type="EMBL" id="FNCY01000014">
    <property type="protein sequence ID" value="SDI19302.1"/>
    <property type="molecule type" value="Genomic_DNA"/>
</dbReference>
<evidence type="ECO:0008006" key="5">
    <source>
        <dbReference type="Google" id="ProtNLM"/>
    </source>
</evidence>
<name>A0A1G8IKD0_9RHOO</name>
<feature type="chain" id="PRO_5011649562" description="MSHA biogenesis protein MshK" evidence="2">
    <location>
        <begin position="24"/>
        <end position="138"/>
    </location>
</feature>
<dbReference type="OrthoDB" id="8780640at2"/>
<dbReference type="AlphaFoldDB" id="A0A1G8IKD0"/>
<dbReference type="STRING" id="83767.SAMN05660652_03017"/>
<accession>A0A1G8IKD0</accession>
<gene>
    <name evidence="3" type="ORF">SAMN05660652_03017</name>
</gene>
<feature type="region of interest" description="Disordered" evidence="1">
    <location>
        <begin position="108"/>
        <end position="138"/>
    </location>
</feature>
<sequence length="138" mass="14257">MDDVLIRVAMVLSLSLAASSALAQRSVSDPMRPPVGIGVDPTVSVEGKEAAASPVLQSVVVPAKGKPIAIIGGQQVRLGEKIGENRLVRLNEREAVLEGPGGVERLSLTPLVDKSNDKSGNKNSNASVAKSVQRGGVQ</sequence>
<dbReference type="RefSeq" id="WP_091938745.1">
    <property type="nucleotide sequence ID" value="NZ_FNCY01000014.1"/>
</dbReference>
<reference evidence="3 4" key="1">
    <citation type="submission" date="2016-10" db="EMBL/GenBank/DDBJ databases">
        <authorList>
            <person name="de Groot N.N."/>
        </authorList>
    </citation>
    <scope>NUCLEOTIDE SEQUENCE [LARGE SCALE GENOMIC DNA]</scope>
    <source>
        <strain evidence="3 4">DSM 5885</strain>
    </source>
</reference>